<protein>
    <recommendedName>
        <fullName evidence="6">Cytochrome c domain-containing protein</fullName>
    </recommendedName>
</protein>
<feature type="region of interest" description="Disordered" evidence="5">
    <location>
        <begin position="155"/>
        <end position="175"/>
    </location>
</feature>
<organism evidence="7 8">
    <name type="scientific">Pukyongia salina</name>
    <dbReference type="NCBI Taxonomy" id="2094025"/>
    <lineage>
        <taxon>Bacteria</taxon>
        <taxon>Pseudomonadati</taxon>
        <taxon>Bacteroidota</taxon>
        <taxon>Flavobacteriia</taxon>
        <taxon>Flavobacteriales</taxon>
        <taxon>Flavobacteriaceae</taxon>
        <taxon>Pukyongia</taxon>
    </lineage>
</organism>
<evidence type="ECO:0000256" key="1">
    <source>
        <dbReference type="ARBA" id="ARBA00022617"/>
    </source>
</evidence>
<sequence length="175" mass="19547">MGCNSTPNEPYQAVLSPTMISVSEPEHPGKALMEQYCYACHDATTAEVDRIGPPMIAIKKHYITEGTTKEEFTTEMLAWLDEPTEANAKMFGAVQRFGVMPKQIYPEDAIRLISEYMYDYEIEQPVWFEAHMNQQMKKGMGNCTESCSGNCQGNHSMKGKGNGQGMGKGMRKSRG</sequence>
<evidence type="ECO:0000313" key="7">
    <source>
        <dbReference type="EMBL" id="AVI51148.1"/>
    </source>
</evidence>
<dbReference type="AlphaFoldDB" id="A0A2S0HWZ5"/>
<dbReference type="KEGG" id="aue:C5O00_08150"/>
<accession>A0A2S0HWZ5</accession>
<evidence type="ECO:0000256" key="4">
    <source>
        <dbReference type="PROSITE-ProRule" id="PRU00433"/>
    </source>
</evidence>
<keyword evidence="3 4" id="KW-0408">Iron</keyword>
<reference evidence="7 8" key="1">
    <citation type="submission" date="2018-02" db="EMBL/GenBank/DDBJ databases">
        <title>Genomic analysis of the strain RR4-38 isolated from a seawater recirculating aquaculture system.</title>
        <authorList>
            <person name="Kim Y.-S."/>
            <person name="Jang Y.H."/>
            <person name="Kim K.-H."/>
        </authorList>
    </citation>
    <scope>NUCLEOTIDE SEQUENCE [LARGE SCALE GENOMIC DNA]</scope>
    <source>
        <strain evidence="7 8">RR4-38</strain>
    </source>
</reference>
<dbReference type="Proteomes" id="UP000238442">
    <property type="component" value="Chromosome"/>
</dbReference>
<evidence type="ECO:0000259" key="6">
    <source>
        <dbReference type="PROSITE" id="PS51007"/>
    </source>
</evidence>
<proteinExistence type="predicted"/>
<feature type="domain" description="Cytochrome c" evidence="6">
    <location>
        <begin position="24"/>
        <end position="121"/>
    </location>
</feature>
<gene>
    <name evidence="7" type="ORF">C5O00_08150</name>
</gene>
<dbReference type="EMBL" id="CP027062">
    <property type="protein sequence ID" value="AVI51148.1"/>
    <property type="molecule type" value="Genomic_DNA"/>
</dbReference>
<evidence type="ECO:0000256" key="2">
    <source>
        <dbReference type="ARBA" id="ARBA00022723"/>
    </source>
</evidence>
<dbReference type="PROSITE" id="PS51007">
    <property type="entry name" value="CYTC"/>
    <property type="match status" value="1"/>
</dbReference>
<dbReference type="GO" id="GO:0020037">
    <property type="term" value="F:heme binding"/>
    <property type="evidence" value="ECO:0007669"/>
    <property type="project" value="InterPro"/>
</dbReference>
<keyword evidence="2 4" id="KW-0479">Metal-binding</keyword>
<dbReference type="GO" id="GO:0046872">
    <property type="term" value="F:metal ion binding"/>
    <property type="evidence" value="ECO:0007669"/>
    <property type="project" value="UniProtKB-KW"/>
</dbReference>
<dbReference type="GO" id="GO:0009055">
    <property type="term" value="F:electron transfer activity"/>
    <property type="evidence" value="ECO:0007669"/>
    <property type="project" value="InterPro"/>
</dbReference>
<evidence type="ECO:0000256" key="3">
    <source>
        <dbReference type="ARBA" id="ARBA00023004"/>
    </source>
</evidence>
<dbReference type="SUPFAM" id="SSF46626">
    <property type="entry name" value="Cytochrome c"/>
    <property type="match status" value="1"/>
</dbReference>
<evidence type="ECO:0000313" key="8">
    <source>
        <dbReference type="Proteomes" id="UP000238442"/>
    </source>
</evidence>
<name>A0A2S0HWZ5_9FLAO</name>
<dbReference type="InterPro" id="IPR009056">
    <property type="entry name" value="Cyt_c-like_dom"/>
</dbReference>
<keyword evidence="1 4" id="KW-0349">Heme</keyword>
<dbReference type="InterPro" id="IPR036909">
    <property type="entry name" value="Cyt_c-like_dom_sf"/>
</dbReference>
<evidence type="ECO:0000256" key="5">
    <source>
        <dbReference type="SAM" id="MobiDB-lite"/>
    </source>
</evidence>
<keyword evidence="8" id="KW-1185">Reference proteome</keyword>
<dbReference type="Gene3D" id="1.10.760.10">
    <property type="entry name" value="Cytochrome c-like domain"/>
    <property type="match status" value="1"/>
</dbReference>